<evidence type="ECO:0000313" key="3">
    <source>
        <dbReference type="Proteomes" id="UP000011668"/>
    </source>
</evidence>
<dbReference type="Proteomes" id="UP000011668">
    <property type="component" value="Unassembled WGS sequence"/>
</dbReference>
<evidence type="ECO:0000313" key="2">
    <source>
        <dbReference type="EMBL" id="ELU35533.1"/>
    </source>
</evidence>
<name>L8WFH0_THACA</name>
<feature type="compositionally biased region" description="Polar residues" evidence="1">
    <location>
        <begin position="36"/>
        <end position="45"/>
    </location>
</feature>
<gene>
    <name evidence="2" type="ORF">AG1IA_10437</name>
</gene>
<accession>L8WFH0</accession>
<reference evidence="2 3" key="1">
    <citation type="journal article" date="2013" name="Nat. Commun.">
        <title>The evolution and pathogenic mechanisms of the rice sheath blight pathogen.</title>
        <authorList>
            <person name="Zheng A."/>
            <person name="Lin R."/>
            <person name="Xu L."/>
            <person name="Qin P."/>
            <person name="Tang C."/>
            <person name="Ai P."/>
            <person name="Zhang D."/>
            <person name="Liu Y."/>
            <person name="Sun Z."/>
            <person name="Feng H."/>
            <person name="Wang Y."/>
            <person name="Chen Y."/>
            <person name="Liang X."/>
            <person name="Fu R."/>
            <person name="Li Q."/>
            <person name="Zhang J."/>
            <person name="Yu X."/>
            <person name="Xie Z."/>
            <person name="Ding L."/>
            <person name="Guan P."/>
            <person name="Tang J."/>
            <person name="Liang Y."/>
            <person name="Wang S."/>
            <person name="Deng Q."/>
            <person name="Li S."/>
            <person name="Zhu J."/>
            <person name="Wang L."/>
            <person name="Liu H."/>
            <person name="Li P."/>
        </authorList>
    </citation>
    <scope>NUCLEOTIDE SEQUENCE [LARGE SCALE GENOMIC DNA]</scope>
    <source>
        <strain evidence="3">AG-1 IA</strain>
    </source>
</reference>
<proteinExistence type="predicted"/>
<protein>
    <submittedName>
        <fullName evidence="2">Uncharacterized protein</fullName>
    </submittedName>
</protein>
<evidence type="ECO:0000256" key="1">
    <source>
        <dbReference type="SAM" id="MobiDB-lite"/>
    </source>
</evidence>
<dbReference type="EMBL" id="AFRT01006243">
    <property type="protein sequence ID" value="ELU35533.1"/>
    <property type="molecule type" value="Genomic_DNA"/>
</dbReference>
<keyword evidence="3" id="KW-1185">Reference proteome</keyword>
<organism evidence="2 3">
    <name type="scientific">Thanatephorus cucumeris (strain AG1-IA)</name>
    <name type="common">Rice sheath blight fungus</name>
    <name type="synonym">Rhizoctonia solani</name>
    <dbReference type="NCBI Taxonomy" id="983506"/>
    <lineage>
        <taxon>Eukaryota</taxon>
        <taxon>Fungi</taxon>
        <taxon>Dikarya</taxon>
        <taxon>Basidiomycota</taxon>
        <taxon>Agaricomycotina</taxon>
        <taxon>Agaricomycetes</taxon>
        <taxon>Cantharellales</taxon>
        <taxon>Ceratobasidiaceae</taxon>
        <taxon>Rhizoctonia</taxon>
        <taxon>Rhizoctonia solani AG-1</taxon>
    </lineage>
</organism>
<dbReference type="HOGENOM" id="CLU_3207924_0_0_1"/>
<comment type="caution">
    <text evidence="2">The sequence shown here is derived from an EMBL/GenBank/DDBJ whole genome shotgun (WGS) entry which is preliminary data.</text>
</comment>
<dbReference type="AlphaFoldDB" id="L8WFH0"/>
<feature type="region of interest" description="Disordered" evidence="1">
    <location>
        <begin position="1"/>
        <end position="45"/>
    </location>
</feature>
<sequence length="45" mass="4808">MMSQTEEIKLPQPVETVGKPLAPPTQPKVWKLSSARPGTTTMGAS</sequence>